<dbReference type="RefSeq" id="WP_323248667.1">
    <property type="nucleotide sequence ID" value="NZ_JAYFUL010000011.1"/>
</dbReference>
<feature type="domain" description="Luciferase-like" evidence="1">
    <location>
        <begin position="23"/>
        <end position="251"/>
    </location>
</feature>
<dbReference type="InterPro" id="IPR036661">
    <property type="entry name" value="Luciferase-like_sf"/>
</dbReference>
<dbReference type="PANTHER" id="PTHR30137:SF6">
    <property type="entry name" value="LUCIFERASE-LIKE MONOOXYGENASE"/>
    <property type="match status" value="1"/>
</dbReference>
<comment type="caution">
    <text evidence="2">The sequence shown here is derived from an EMBL/GenBank/DDBJ whole genome shotgun (WGS) entry which is preliminary data.</text>
</comment>
<evidence type="ECO:0000313" key="2">
    <source>
        <dbReference type="EMBL" id="MEA5257940.1"/>
    </source>
</evidence>
<dbReference type="Gene3D" id="3.20.20.30">
    <property type="entry name" value="Luciferase-like domain"/>
    <property type="match status" value="1"/>
</dbReference>
<dbReference type="SUPFAM" id="SSF51679">
    <property type="entry name" value="Bacterial luciferase-like"/>
    <property type="match status" value="1"/>
</dbReference>
<name>A0ABU5QLJ8_9BACT</name>
<dbReference type="Pfam" id="PF00296">
    <property type="entry name" value="Bac_luciferase"/>
    <property type="match status" value="1"/>
</dbReference>
<dbReference type="InterPro" id="IPR050766">
    <property type="entry name" value="Bact_Lucif_Oxidored"/>
</dbReference>
<reference evidence="2 3" key="1">
    <citation type="submission" date="2023-12" db="EMBL/GenBank/DDBJ databases">
        <title>Novel species of the genus Arcicella isolated from rivers.</title>
        <authorList>
            <person name="Lu H."/>
        </authorList>
    </citation>
    <scope>NUCLEOTIDE SEQUENCE [LARGE SCALE GENOMIC DNA]</scope>
    <source>
        <strain evidence="2 3">LMG 21963</strain>
    </source>
</reference>
<dbReference type="Proteomes" id="UP001304671">
    <property type="component" value="Unassembled WGS sequence"/>
</dbReference>
<sequence>MKKIKIGLLDFGIRENKMNSLLRVQDLIEYAIHAEALDYSRIWLAEHHIGDPTLTWNCPDSLVPIVAGMTEKIRIGVAGILIGIHDPYHVACSFKLYNNLYGDRIDLGMANGGVSQAVANNTIKADKKEVHLSFERKYKEVVHLLQEEDTLFENDQIVIPPFKGLVPQIWSLGVGYGNSMTRAIETGSNLSRSIFHFGSDLNYQKEKLSEFKELFYQKHHRKPQVNMVFSGACHETTQKAKRVIKDLKLGYDINLVGCKNLFQETILSFQENYGIDEMIFMNVAMKPSDRLTSIELINEALN</sequence>
<dbReference type="PANTHER" id="PTHR30137">
    <property type="entry name" value="LUCIFERASE-LIKE MONOOXYGENASE"/>
    <property type="match status" value="1"/>
</dbReference>
<evidence type="ECO:0000259" key="1">
    <source>
        <dbReference type="Pfam" id="PF00296"/>
    </source>
</evidence>
<protein>
    <submittedName>
        <fullName evidence="2">LLM class flavin-dependent oxidoreductase</fullName>
    </submittedName>
</protein>
<proteinExistence type="predicted"/>
<dbReference type="EMBL" id="JAYFUL010000011">
    <property type="protein sequence ID" value="MEA5257940.1"/>
    <property type="molecule type" value="Genomic_DNA"/>
</dbReference>
<organism evidence="2 3">
    <name type="scientific">Arcicella aquatica</name>
    <dbReference type="NCBI Taxonomy" id="217141"/>
    <lineage>
        <taxon>Bacteria</taxon>
        <taxon>Pseudomonadati</taxon>
        <taxon>Bacteroidota</taxon>
        <taxon>Cytophagia</taxon>
        <taxon>Cytophagales</taxon>
        <taxon>Flectobacillaceae</taxon>
        <taxon>Arcicella</taxon>
    </lineage>
</organism>
<gene>
    <name evidence="2" type="ORF">VB264_09090</name>
</gene>
<accession>A0ABU5QLJ8</accession>
<evidence type="ECO:0000313" key="3">
    <source>
        <dbReference type="Proteomes" id="UP001304671"/>
    </source>
</evidence>
<keyword evidence="3" id="KW-1185">Reference proteome</keyword>
<dbReference type="InterPro" id="IPR011251">
    <property type="entry name" value="Luciferase-like_dom"/>
</dbReference>